<comment type="function">
    <text evidence="12">Endonuclease that resolves Holliday junction intermediates made during homologous genetic recombination and DNA repair. Exhibits sequence and structure-selective cleavage of four-way DNA junctions, where it introduces symmetrical nicks in two strands of the same polarity at the 5' side of CC dinucleotides. Corrects the defects in genetic recombination and DNA repair associated with inactivation of RuvAB or RuvC.</text>
</comment>
<comment type="catalytic activity">
    <reaction evidence="13 15">
        <text>Endonucleolytic cleavage at a junction such as a reciprocal single-stranded crossover between two homologous DNA duplexes (Holliday junction).</text>
        <dbReference type="EC" id="3.1.21.10"/>
    </reaction>
</comment>
<evidence type="ECO:0000256" key="13">
    <source>
        <dbReference type="ARBA" id="ARBA00029354"/>
    </source>
</evidence>
<keyword evidence="6 15" id="KW-0255">Endonuclease</keyword>
<dbReference type="GO" id="GO:0006281">
    <property type="term" value="P:DNA repair"/>
    <property type="evidence" value="ECO:0007669"/>
    <property type="project" value="UniProtKB-KW"/>
</dbReference>
<evidence type="ECO:0000256" key="15">
    <source>
        <dbReference type="PIRNR" id="PIRNR001007"/>
    </source>
</evidence>
<evidence type="ECO:0000256" key="5">
    <source>
        <dbReference type="ARBA" id="ARBA00022723"/>
    </source>
</evidence>
<evidence type="ECO:0000256" key="12">
    <source>
        <dbReference type="ARBA" id="ARBA00024745"/>
    </source>
</evidence>
<dbReference type="InterPro" id="IPR008822">
    <property type="entry name" value="Endonuclease_RusA-like"/>
</dbReference>
<name>A0A378NET8_MANHA</name>
<evidence type="ECO:0000256" key="9">
    <source>
        <dbReference type="ARBA" id="ARBA00022842"/>
    </source>
</evidence>
<comment type="subunit">
    <text evidence="2">Homodimer.</text>
</comment>
<dbReference type="GO" id="GO:0006310">
    <property type="term" value="P:DNA recombination"/>
    <property type="evidence" value="ECO:0007669"/>
    <property type="project" value="UniProtKB-KW"/>
</dbReference>
<comment type="cofactor">
    <cofactor evidence="1">
        <name>Mg(2+)</name>
        <dbReference type="ChEBI" id="CHEBI:18420"/>
    </cofactor>
</comment>
<evidence type="ECO:0000313" key="16">
    <source>
        <dbReference type="EMBL" id="STY66922.1"/>
    </source>
</evidence>
<dbReference type="PIRSF" id="PIRSF001007">
    <property type="entry name" value="RusA"/>
    <property type="match status" value="1"/>
</dbReference>
<evidence type="ECO:0000256" key="14">
    <source>
        <dbReference type="ARBA" id="ARBA00029488"/>
    </source>
</evidence>
<keyword evidence="9" id="KW-0460">Magnesium</keyword>
<comment type="function">
    <text evidence="15">Endonuclease that resolves Holliday junction intermediates made during homologous genetic recombination and DNA repair. Exhibits sequence and structure-selective cleavage of four-way DNA junctions, where it introduces symmetrical nicks in two strands of the same polarity at the 5' side of dinucleotides. Corrects the defects in genetic recombination and DNA repair associated with inactivation of ruvAB or ruvC.</text>
</comment>
<dbReference type="InterPro" id="IPR016281">
    <property type="entry name" value="Endonuclease_RusA"/>
</dbReference>
<proteinExistence type="inferred from homology"/>
<accession>A0A378NET8</accession>
<keyword evidence="4 15" id="KW-0540">Nuclease</keyword>
<sequence>MVELILPYPPSVNDYWRWVSKTRRVVCKRGKDYQWATFLATRNKPKFGGQVEIECDVYFPDNRDRDLDNLGKCILDSLVYSKVIVDDSRKYVKKLTFEDKGNQKGGAVIVRIKERLNVN</sequence>
<evidence type="ECO:0000256" key="8">
    <source>
        <dbReference type="ARBA" id="ARBA00022801"/>
    </source>
</evidence>
<dbReference type="EMBL" id="UGPL01000006">
    <property type="protein sequence ID" value="STY66922.1"/>
    <property type="molecule type" value="Genomic_DNA"/>
</dbReference>
<evidence type="ECO:0000256" key="1">
    <source>
        <dbReference type="ARBA" id="ARBA00001946"/>
    </source>
</evidence>
<comment type="similarity">
    <text evidence="15">Belongs to the rusA family.</text>
</comment>
<evidence type="ECO:0000256" key="6">
    <source>
        <dbReference type="ARBA" id="ARBA00022759"/>
    </source>
</evidence>
<dbReference type="GO" id="GO:0000287">
    <property type="term" value="F:magnesium ion binding"/>
    <property type="evidence" value="ECO:0007669"/>
    <property type="project" value="InterPro"/>
</dbReference>
<keyword evidence="11 15" id="KW-0234">DNA repair</keyword>
<evidence type="ECO:0000256" key="3">
    <source>
        <dbReference type="ARBA" id="ARBA00014885"/>
    </source>
</evidence>
<dbReference type="EC" id="3.1.21.10" evidence="14 15"/>
<dbReference type="Proteomes" id="UP000254031">
    <property type="component" value="Unassembled WGS sequence"/>
</dbReference>
<keyword evidence="5" id="KW-0479">Metal-binding</keyword>
<evidence type="ECO:0000256" key="11">
    <source>
        <dbReference type="ARBA" id="ARBA00023204"/>
    </source>
</evidence>
<evidence type="ECO:0000256" key="7">
    <source>
        <dbReference type="ARBA" id="ARBA00022763"/>
    </source>
</evidence>
<dbReference type="RefSeq" id="WP_020824218.1">
    <property type="nucleotide sequence ID" value="NZ_CP017484.1"/>
</dbReference>
<organism evidence="16 17">
    <name type="scientific">Mannheimia haemolytica</name>
    <name type="common">Pasteurella haemolytica</name>
    <dbReference type="NCBI Taxonomy" id="75985"/>
    <lineage>
        <taxon>Bacteria</taxon>
        <taxon>Pseudomonadati</taxon>
        <taxon>Pseudomonadota</taxon>
        <taxon>Gammaproteobacteria</taxon>
        <taxon>Pasteurellales</taxon>
        <taxon>Pasteurellaceae</taxon>
        <taxon>Mannheimia</taxon>
    </lineage>
</organism>
<keyword evidence="8 15" id="KW-0378">Hydrolase</keyword>
<protein>
    <recommendedName>
        <fullName evidence="3 15">Crossover junction endodeoxyribonuclease rusA</fullName>
        <ecNumber evidence="14 15">3.1.21.10</ecNumber>
    </recommendedName>
</protein>
<reference evidence="16 17" key="1">
    <citation type="submission" date="2018-06" db="EMBL/GenBank/DDBJ databases">
        <authorList>
            <consortium name="Pathogen Informatics"/>
            <person name="Doyle S."/>
        </authorList>
    </citation>
    <scope>NUCLEOTIDE SEQUENCE [LARGE SCALE GENOMIC DNA]</scope>
    <source>
        <strain evidence="16 17">NCTC9380</strain>
    </source>
</reference>
<evidence type="ECO:0000256" key="10">
    <source>
        <dbReference type="ARBA" id="ARBA00023172"/>
    </source>
</evidence>
<dbReference type="GO" id="GO:0008821">
    <property type="term" value="F:crossover junction DNA endonuclease activity"/>
    <property type="evidence" value="ECO:0007669"/>
    <property type="project" value="UniProtKB-EC"/>
</dbReference>
<dbReference type="AlphaFoldDB" id="A0A378NET8"/>
<evidence type="ECO:0000256" key="4">
    <source>
        <dbReference type="ARBA" id="ARBA00022722"/>
    </source>
</evidence>
<evidence type="ECO:0000313" key="17">
    <source>
        <dbReference type="Proteomes" id="UP000254031"/>
    </source>
</evidence>
<dbReference type="Gene3D" id="3.30.1330.70">
    <property type="entry name" value="Holliday junction resolvase RusA"/>
    <property type="match status" value="1"/>
</dbReference>
<keyword evidence="7 15" id="KW-0227">DNA damage</keyword>
<gene>
    <name evidence="16" type="primary">rusA_2</name>
    <name evidence="16" type="ORF">NCTC9380_02254</name>
</gene>
<dbReference type="Pfam" id="PF05866">
    <property type="entry name" value="RusA"/>
    <property type="match status" value="1"/>
</dbReference>
<evidence type="ECO:0000256" key="2">
    <source>
        <dbReference type="ARBA" id="ARBA00011738"/>
    </source>
</evidence>
<dbReference type="InterPro" id="IPR036614">
    <property type="entry name" value="RusA-like_sf"/>
</dbReference>
<keyword evidence="10" id="KW-0233">DNA recombination</keyword>
<dbReference type="SUPFAM" id="SSF103084">
    <property type="entry name" value="Holliday junction resolvase RusA"/>
    <property type="match status" value="1"/>
</dbReference>